<evidence type="ECO:0000313" key="2">
    <source>
        <dbReference type="EMBL" id="KAG0567949.1"/>
    </source>
</evidence>
<gene>
    <name evidence="2" type="ORF">KC19_7G174200</name>
</gene>
<dbReference type="EMBL" id="CM026428">
    <property type="protein sequence ID" value="KAG0567949.1"/>
    <property type="molecule type" value="Genomic_DNA"/>
</dbReference>
<name>A0A8T0HCS6_CERPU</name>
<keyword evidence="3" id="KW-1185">Reference proteome</keyword>
<evidence type="ECO:0000256" key="1">
    <source>
        <dbReference type="SAM" id="MobiDB-lite"/>
    </source>
</evidence>
<dbReference type="AlphaFoldDB" id="A0A8T0HCS6"/>
<accession>A0A8T0HCS6</accession>
<dbReference type="Proteomes" id="UP000822688">
    <property type="component" value="Chromosome 7"/>
</dbReference>
<comment type="caution">
    <text evidence="2">The sequence shown here is derived from an EMBL/GenBank/DDBJ whole genome shotgun (WGS) entry which is preliminary data.</text>
</comment>
<dbReference type="PANTHER" id="PTHR36339:SF2">
    <property type="entry name" value="F23A5.5"/>
    <property type="match status" value="1"/>
</dbReference>
<protein>
    <submittedName>
        <fullName evidence="2">Uncharacterized protein</fullName>
    </submittedName>
</protein>
<feature type="region of interest" description="Disordered" evidence="1">
    <location>
        <begin position="171"/>
        <end position="234"/>
    </location>
</feature>
<sequence>MAVQFALRRIAVSVQRERPWRGSRGLDRCRAFSDRSGSDIVRMSDEEVTRKALEDAAREDRLDFQTAARLLMSSGQDERKFGWDFHLVQFFFACLPPLAVYAFAQYSRYDQRQMMKDRDARIEKLVEAELGIEVGVELEEVAAMLNSRNPDLEALRLRLEAMEEKLSRLEPALQKTGNSPPNTGNPPPNTAGQATVSPQENKPPILQQEVDRPKTDAAVGVSTSNEKEGEGKSEGYWAWFTGMRRAIFNDASEKTQ</sequence>
<proteinExistence type="predicted"/>
<dbReference type="OrthoDB" id="2021107at2759"/>
<organism evidence="2 3">
    <name type="scientific">Ceratodon purpureus</name>
    <name type="common">Fire moss</name>
    <name type="synonym">Dicranum purpureum</name>
    <dbReference type="NCBI Taxonomy" id="3225"/>
    <lineage>
        <taxon>Eukaryota</taxon>
        <taxon>Viridiplantae</taxon>
        <taxon>Streptophyta</taxon>
        <taxon>Embryophyta</taxon>
        <taxon>Bryophyta</taxon>
        <taxon>Bryophytina</taxon>
        <taxon>Bryopsida</taxon>
        <taxon>Dicranidae</taxon>
        <taxon>Pseudoditrichales</taxon>
        <taxon>Ditrichaceae</taxon>
        <taxon>Ceratodon</taxon>
    </lineage>
</organism>
<evidence type="ECO:0000313" key="3">
    <source>
        <dbReference type="Proteomes" id="UP000822688"/>
    </source>
</evidence>
<dbReference type="PANTHER" id="PTHR36339">
    <property type="entry name" value="F23A5.5"/>
    <property type="match status" value="1"/>
</dbReference>
<reference evidence="2" key="1">
    <citation type="submission" date="2020-06" db="EMBL/GenBank/DDBJ databases">
        <title>WGS assembly of Ceratodon purpureus strain R40.</title>
        <authorList>
            <person name="Carey S.B."/>
            <person name="Jenkins J."/>
            <person name="Shu S."/>
            <person name="Lovell J.T."/>
            <person name="Sreedasyam A."/>
            <person name="Maumus F."/>
            <person name="Tiley G.P."/>
            <person name="Fernandez-Pozo N."/>
            <person name="Barry K."/>
            <person name="Chen C."/>
            <person name="Wang M."/>
            <person name="Lipzen A."/>
            <person name="Daum C."/>
            <person name="Saski C.A."/>
            <person name="Payton A.C."/>
            <person name="Mcbreen J.C."/>
            <person name="Conrad R.E."/>
            <person name="Kollar L.M."/>
            <person name="Olsson S."/>
            <person name="Huttunen S."/>
            <person name="Landis J.B."/>
            <person name="Wickett N.J."/>
            <person name="Johnson M.G."/>
            <person name="Rensing S.A."/>
            <person name="Grimwood J."/>
            <person name="Schmutz J."/>
            <person name="Mcdaniel S.F."/>
        </authorList>
    </citation>
    <scope>NUCLEOTIDE SEQUENCE</scope>
    <source>
        <strain evidence="2">R40</strain>
    </source>
</reference>